<feature type="domain" description="BAH" evidence="7">
    <location>
        <begin position="103"/>
        <end position="221"/>
    </location>
</feature>
<dbReference type="PROSITE" id="PS51038">
    <property type="entry name" value="BAH"/>
    <property type="match status" value="1"/>
</dbReference>
<evidence type="ECO:0000259" key="7">
    <source>
        <dbReference type="PROSITE" id="PS51038"/>
    </source>
</evidence>
<feature type="domain" description="GP-PDE" evidence="8">
    <location>
        <begin position="219"/>
        <end position="512"/>
    </location>
</feature>
<dbReference type="Pfam" id="PF03009">
    <property type="entry name" value="GDPD"/>
    <property type="match status" value="1"/>
</dbReference>
<dbReference type="EC" id="3.1.4.46" evidence="1"/>
<comment type="catalytic activity">
    <reaction evidence="5">
        <text>a sn-glycero-3-phosphodiester + H2O = an alcohol + sn-glycerol 3-phosphate + H(+)</text>
        <dbReference type="Rhea" id="RHEA:12969"/>
        <dbReference type="ChEBI" id="CHEBI:15377"/>
        <dbReference type="ChEBI" id="CHEBI:15378"/>
        <dbReference type="ChEBI" id="CHEBI:30879"/>
        <dbReference type="ChEBI" id="CHEBI:57597"/>
        <dbReference type="ChEBI" id="CHEBI:83408"/>
        <dbReference type="EC" id="3.1.4.46"/>
    </reaction>
</comment>
<dbReference type="AlphaFoldDB" id="A0AAV1AAM6"/>
<sequence length="1149" mass="129925">MTTFSTEFLSHTLNFRNHPNRTSRRSNPNTIVTSSTPGNTNNRRTRIRVNETRPKLDQDYDEALIRSFKSAKYNRALRFLKRMVDREGERKTSASSSLSEDGRIISVGDCALFKPSKDRPPFIGVIRSLILGKESKLKLSVNWLYRSIEVKLSKAEPLEAAPNEIFYSLHKSEIDAELLIHPCKVAFLPKGVKLPEGISSFVTFLFHLLRCSPNPRNEPVVIARGGFTGLFPEGSREAIGMSKEISIFLCNVQFTKDAGAFCVTGVKLDNATTIATFDPNEKTYNINGKDVQGHFMVDYTAAQIDHNVSMNQAIFSRPSFYDGLSPILNVDGILSSKTPPRVWLNFQYQAFYDQHDVKLVDKVLEMLRLYTIDFISSPEIGFLTSVNEKVRKKTKFVFQFLNASDVEPTIMQPYGTIVKDLAAIKSYASGIIVPKEYIWPVKPDNYLGPLTTLVSDAHKQGLEVYASGFANDFFSSYDYNYDPTAEYLQFIAKDECVDGLVTDFPSTASNSIACFALNNTLPKKGQPLIISNNGASGVYPGSTNLAYQQAIDDGAGIIDCSVQMTKDGISFCSNTADLMADTTAMTKFMSRTSNVPEIQPNSGIFSFDLTWNEIQSLQPQIANPLGSDFKRNPANKKKHRLGTHTSATVKQPSWKANCDGFNRHNLQKYLSQSANFLVVGCLVITYKSYTRTWANFKIGRACRLPSNQEDVLLSTWEPAEAEDRRLPNPSWPFRYFLTMDSGKRKTGKYSFKDPKIDELISLIPEIECSADFRKKYGSIIPPMKLKMKEGFLSTLVQFYDPVYHCFTFPNYQLMPTLEEYSYLLDLPVIDLVPFTGLEGEPKPHEIAALIHLGKSEVEAHMTTKGGIRGLPTQFLLDKARYFSRMKSTVAFEAIFALLAYGLFLFPNVDKFVDINAINIFMIGTRCGSFPNVPLLGTKGGINYNLVLARRQLGYPMRDKPNNIHLSSFFLKEGEDHREAREQTAKAWRHIHKKSRKDLGPRGVISLEPYLQWVRSRAIQLKMPYTRETPMPDLFVNTTPPLLDDLEELQLALVRMQQETDAWKNKFQTLESSYRADLKERDDLIEILESRAVESMERQGDLFSPKPQTGVVCSLPDSDDWKEVAIRHGEENQRLRAQISRLTGKRIRTD</sequence>
<dbReference type="SMART" id="SM00439">
    <property type="entry name" value="BAH"/>
    <property type="match status" value="1"/>
</dbReference>
<dbReference type="InterPro" id="IPR001025">
    <property type="entry name" value="BAH_dom"/>
</dbReference>
<dbReference type="InterPro" id="IPR043151">
    <property type="entry name" value="BAH_sf"/>
</dbReference>
<proteinExistence type="predicted"/>
<evidence type="ECO:0000313" key="10">
    <source>
        <dbReference type="Proteomes" id="UP001157006"/>
    </source>
</evidence>
<dbReference type="GO" id="GO:0003682">
    <property type="term" value="F:chromatin binding"/>
    <property type="evidence" value="ECO:0007669"/>
    <property type="project" value="InterPro"/>
</dbReference>
<evidence type="ECO:0000259" key="8">
    <source>
        <dbReference type="PROSITE" id="PS51704"/>
    </source>
</evidence>
<gene>
    <name evidence="9" type="ORF">VFH_IV038400</name>
</gene>
<dbReference type="EMBL" id="OX451739">
    <property type="protein sequence ID" value="CAI8607441.1"/>
    <property type="molecule type" value="Genomic_DNA"/>
</dbReference>
<keyword evidence="4" id="KW-0378">Hydrolase</keyword>
<dbReference type="InterPro" id="IPR056647">
    <property type="entry name" value="DUF7745"/>
</dbReference>
<dbReference type="InterPro" id="IPR030395">
    <property type="entry name" value="GP_PDE_dom"/>
</dbReference>
<dbReference type="GO" id="GO:0006071">
    <property type="term" value="P:glycerol metabolic process"/>
    <property type="evidence" value="ECO:0007669"/>
    <property type="project" value="UniProtKB-KW"/>
</dbReference>
<dbReference type="InterPro" id="IPR017946">
    <property type="entry name" value="PLC-like_Pdiesterase_TIM-brl"/>
</dbReference>
<dbReference type="Gene3D" id="3.20.20.190">
    <property type="entry name" value="Phosphatidylinositol (PI) phosphodiesterase"/>
    <property type="match status" value="2"/>
</dbReference>
<dbReference type="Pfam" id="PF01426">
    <property type="entry name" value="BAH"/>
    <property type="match status" value="1"/>
</dbReference>
<dbReference type="PANTHER" id="PTHR43620:SF44">
    <property type="entry name" value="GLYCEROPHOSPHODIESTER PHOSPHODIESTERASE GDPDL6-RELATED"/>
    <property type="match status" value="1"/>
</dbReference>
<dbReference type="GO" id="GO:0006629">
    <property type="term" value="P:lipid metabolic process"/>
    <property type="evidence" value="ECO:0007669"/>
    <property type="project" value="InterPro"/>
</dbReference>
<name>A0AAV1AAM6_VICFA</name>
<accession>A0AAV1AAM6</accession>
<feature type="compositionally biased region" description="Polar residues" evidence="6">
    <location>
        <begin position="25"/>
        <end position="35"/>
    </location>
</feature>
<organism evidence="9 10">
    <name type="scientific">Vicia faba</name>
    <name type="common">Broad bean</name>
    <name type="synonym">Faba vulgaris</name>
    <dbReference type="NCBI Taxonomy" id="3906"/>
    <lineage>
        <taxon>Eukaryota</taxon>
        <taxon>Viridiplantae</taxon>
        <taxon>Streptophyta</taxon>
        <taxon>Embryophyta</taxon>
        <taxon>Tracheophyta</taxon>
        <taxon>Spermatophyta</taxon>
        <taxon>Magnoliopsida</taxon>
        <taxon>eudicotyledons</taxon>
        <taxon>Gunneridae</taxon>
        <taxon>Pentapetalae</taxon>
        <taxon>rosids</taxon>
        <taxon>fabids</taxon>
        <taxon>Fabales</taxon>
        <taxon>Fabaceae</taxon>
        <taxon>Papilionoideae</taxon>
        <taxon>50 kb inversion clade</taxon>
        <taxon>NPAAA clade</taxon>
        <taxon>Hologalegina</taxon>
        <taxon>IRL clade</taxon>
        <taxon>Fabeae</taxon>
        <taxon>Vicia</taxon>
    </lineage>
</organism>
<keyword evidence="3" id="KW-0319">Glycerol metabolism</keyword>
<evidence type="ECO:0000313" key="9">
    <source>
        <dbReference type="EMBL" id="CAI8607441.1"/>
    </source>
</evidence>
<dbReference type="Pfam" id="PF24924">
    <property type="entry name" value="DUF7745"/>
    <property type="match status" value="2"/>
</dbReference>
<dbReference type="SUPFAM" id="SSF51695">
    <property type="entry name" value="PLC-like phosphodiesterases"/>
    <property type="match status" value="2"/>
</dbReference>
<evidence type="ECO:0000256" key="1">
    <source>
        <dbReference type="ARBA" id="ARBA00012247"/>
    </source>
</evidence>
<reference evidence="9 10" key="1">
    <citation type="submission" date="2023-01" db="EMBL/GenBank/DDBJ databases">
        <authorList>
            <person name="Kreplak J."/>
        </authorList>
    </citation>
    <scope>NUCLEOTIDE SEQUENCE [LARGE SCALE GENOMIC DNA]</scope>
</reference>
<feature type="region of interest" description="Disordered" evidence="6">
    <location>
        <begin position="15"/>
        <end position="45"/>
    </location>
</feature>
<evidence type="ECO:0000256" key="3">
    <source>
        <dbReference type="ARBA" id="ARBA00022798"/>
    </source>
</evidence>
<dbReference type="GO" id="GO:0008889">
    <property type="term" value="F:glycerophosphodiester phosphodiesterase activity"/>
    <property type="evidence" value="ECO:0007669"/>
    <property type="project" value="UniProtKB-EC"/>
</dbReference>
<dbReference type="Gene3D" id="2.30.30.490">
    <property type="match status" value="1"/>
</dbReference>
<dbReference type="PANTHER" id="PTHR43620">
    <property type="entry name" value="GLYCEROPHOSPHORYL DIESTER PHOSPHODIESTERASE"/>
    <property type="match status" value="1"/>
</dbReference>
<dbReference type="Proteomes" id="UP001157006">
    <property type="component" value="Chromosome 4"/>
</dbReference>
<evidence type="ECO:0000256" key="4">
    <source>
        <dbReference type="ARBA" id="ARBA00022801"/>
    </source>
</evidence>
<dbReference type="PROSITE" id="PS51704">
    <property type="entry name" value="GP_PDE"/>
    <property type="match status" value="2"/>
</dbReference>
<evidence type="ECO:0000256" key="5">
    <source>
        <dbReference type="ARBA" id="ARBA00047512"/>
    </source>
</evidence>
<keyword evidence="2" id="KW-0732">Signal</keyword>
<evidence type="ECO:0000256" key="6">
    <source>
        <dbReference type="SAM" id="MobiDB-lite"/>
    </source>
</evidence>
<protein>
    <recommendedName>
        <fullName evidence="1">glycerophosphodiester phosphodiesterase</fullName>
        <ecNumber evidence="1">3.1.4.46</ecNumber>
    </recommendedName>
</protein>
<keyword evidence="10" id="KW-1185">Reference proteome</keyword>
<feature type="domain" description="GP-PDE" evidence="8">
    <location>
        <begin position="527"/>
        <end position="640"/>
    </location>
</feature>
<evidence type="ECO:0000256" key="2">
    <source>
        <dbReference type="ARBA" id="ARBA00022729"/>
    </source>
</evidence>